<keyword evidence="3 5" id="KW-0479">Metal-binding</keyword>
<dbReference type="PANTHER" id="PTHR36173">
    <property type="entry name" value="RIBONUCLEASE VAPC16-RELATED"/>
    <property type="match status" value="1"/>
</dbReference>
<evidence type="ECO:0000256" key="4">
    <source>
        <dbReference type="ARBA" id="ARBA00022801"/>
    </source>
</evidence>
<name>A0A330HPD6_9HYPH</name>
<dbReference type="AlphaFoldDB" id="A0A330HPD6"/>
<feature type="domain" description="PIN" evidence="6">
    <location>
        <begin position="6"/>
        <end position="133"/>
    </location>
</feature>
<keyword evidence="5" id="KW-0460">Magnesium</keyword>
<dbReference type="CDD" id="cd09872">
    <property type="entry name" value="PIN_Sll0205-like"/>
    <property type="match status" value="1"/>
</dbReference>
<evidence type="ECO:0000256" key="3">
    <source>
        <dbReference type="ARBA" id="ARBA00022723"/>
    </source>
</evidence>
<dbReference type="GO" id="GO:0004540">
    <property type="term" value="F:RNA nuclease activity"/>
    <property type="evidence" value="ECO:0007669"/>
    <property type="project" value="InterPro"/>
</dbReference>
<comment type="function">
    <text evidence="5">Toxic component of a toxin-antitoxin (TA) system. An RNase.</text>
</comment>
<feature type="binding site" evidence="5">
    <location>
        <position position="9"/>
    </location>
    <ligand>
        <name>Mg(2+)</name>
        <dbReference type="ChEBI" id="CHEBI:18420"/>
    </ligand>
</feature>
<evidence type="ECO:0000256" key="2">
    <source>
        <dbReference type="ARBA" id="ARBA00022722"/>
    </source>
</evidence>
<keyword evidence="1 5" id="KW-1277">Toxin-antitoxin system</keyword>
<dbReference type="GO" id="GO:0016787">
    <property type="term" value="F:hydrolase activity"/>
    <property type="evidence" value="ECO:0007669"/>
    <property type="project" value="UniProtKB-KW"/>
</dbReference>
<dbReference type="Gene3D" id="3.40.50.1010">
    <property type="entry name" value="5'-nuclease"/>
    <property type="match status" value="1"/>
</dbReference>
<protein>
    <recommendedName>
        <fullName evidence="5">Ribonuclease VapC</fullName>
        <shortName evidence="5">RNase VapC</shortName>
        <ecNumber evidence="5">3.1.-.-</ecNumber>
    </recommendedName>
    <alternativeName>
        <fullName evidence="5">Toxin VapC</fullName>
    </alternativeName>
</protein>
<evidence type="ECO:0000313" key="8">
    <source>
        <dbReference type="Proteomes" id="UP000251558"/>
    </source>
</evidence>
<dbReference type="Pfam" id="PF01850">
    <property type="entry name" value="PIN"/>
    <property type="match status" value="1"/>
</dbReference>
<keyword evidence="5" id="KW-0800">Toxin</keyword>
<evidence type="ECO:0000256" key="5">
    <source>
        <dbReference type="HAMAP-Rule" id="MF_00265"/>
    </source>
</evidence>
<dbReference type="GO" id="GO:0000287">
    <property type="term" value="F:magnesium ion binding"/>
    <property type="evidence" value="ECO:0007669"/>
    <property type="project" value="UniProtKB-UniRule"/>
</dbReference>
<comment type="cofactor">
    <cofactor evidence="5">
        <name>Mg(2+)</name>
        <dbReference type="ChEBI" id="CHEBI:18420"/>
    </cofactor>
</comment>
<dbReference type="InterPro" id="IPR041705">
    <property type="entry name" value="PIN_Sll0205"/>
</dbReference>
<evidence type="ECO:0000256" key="1">
    <source>
        <dbReference type="ARBA" id="ARBA00022649"/>
    </source>
</evidence>
<feature type="binding site" evidence="5">
    <location>
        <position position="110"/>
    </location>
    <ligand>
        <name>Mg(2+)</name>
        <dbReference type="ChEBI" id="CHEBI:18420"/>
    </ligand>
</feature>
<organism evidence="7 8">
    <name type="scientific">Mesorhizobium hawassense</name>
    <dbReference type="NCBI Taxonomy" id="1209954"/>
    <lineage>
        <taxon>Bacteria</taxon>
        <taxon>Pseudomonadati</taxon>
        <taxon>Pseudomonadota</taxon>
        <taxon>Alphaproteobacteria</taxon>
        <taxon>Hyphomicrobiales</taxon>
        <taxon>Phyllobacteriaceae</taxon>
        <taxon>Mesorhizobium</taxon>
    </lineage>
</organism>
<dbReference type="GO" id="GO:0090729">
    <property type="term" value="F:toxin activity"/>
    <property type="evidence" value="ECO:0007669"/>
    <property type="project" value="UniProtKB-KW"/>
</dbReference>
<dbReference type="EMBL" id="QMBP01000005">
    <property type="protein sequence ID" value="RAZ90345.1"/>
    <property type="molecule type" value="Genomic_DNA"/>
</dbReference>
<accession>A0A330HPD6</accession>
<dbReference type="Proteomes" id="UP000251558">
    <property type="component" value="Unassembled WGS sequence"/>
</dbReference>
<evidence type="ECO:0000259" key="6">
    <source>
        <dbReference type="Pfam" id="PF01850"/>
    </source>
</evidence>
<dbReference type="SUPFAM" id="SSF88723">
    <property type="entry name" value="PIN domain-like"/>
    <property type="match status" value="1"/>
</dbReference>
<comment type="similarity">
    <text evidence="5">Belongs to the PINc/VapC protein family.</text>
</comment>
<dbReference type="PANTHER" id="PTHR36173:SF1">
    <property type="entry name" value="RIBONUCLEASE VAPC22"/>
    <property type="match status" value="1"/>
</dbReference>
<evidence type="ECO:0000313" key="7">
    <source>
        <dbReference type="EMBL" id="RAZ90345.1"/>
    </source>
</evidence>
<dbReference type="InterPro" id="IPR029060">
    <property type="entry name" value="PIN-like_dom_sf"/>
</dbReference>
<dbReference type="OrthoDB" id="9798990at2"/>
<dbReference type="InterPro" id="IPR052919">
    <property type="entry name" value="TA_system_RNase"/>
</dbReference>
<keyword evidence="8" id="KW-1185">Reference proteome</keyword>
<sequence>MIVPGILLDTHVLYWLVSGAEPLSNDALVAIGENQDAGTLFVSPITAWELAIAARKPAHKAPPDLGANTPARWFSAAIEATAAKIIPIKQRIAIEAAAVVTVTGHKDPGDCYLIATARVRKIPIMTRDHVMRGLAVPQYLQIVDC</sequence>
<gene>
    <name evidence="5" type="primary">vapC</name>
    <name evidence="7" type="ORF">DPM33_12490</name>
</gene>
<reference evidence="7 8" key="1">
    <citation type="submission" date="2018-07" db="EMBL/GenBank/DDBJ databases">
        <title>Diversity of Mesorhizobium strains in Brazil.</title>
        <authorList>
            <person name="Helene L.C.F."/>
            <person name="Dall'Agnol R."/>
            <person name="Delamuta J.R.M."/>
            <person name="Hungria M."/>
        </authorList>
    </citation>
    <scope>NUCLEOTIDE SEQUENCE [LARGE SCALE GENOMIC DNA]</scope>
    <source>
        <strain evidence="7 8">AC99b</strain>
    </source>
</reference>
<comment type="caution">
    <text evidence="7">The sequence shown here is derived from an EMBL/GenBank/DDBJ whole genome shotgun (WGS) entry which is preliminary data.</text>
</comment>
<dbReference type="InterPro" id="IPR002716">
    <property type="entry name" value="PIN_dom"/>
</dbReference>
<keyword evidence="4 5" id="KW-0378">Hydrolase</keyword>
<proteinExistence type="inferred from homology"/>
<dbReference type="HAMAP" id="MF_00265">
    <property type="entry name" value="VapC_Nob1"/>
    <property type="match status" value="1"/>
</dbReference>
<dbReference type="EC" id="3.1.-.-" evidence="5"/>
<keyword evidence="2 5" id="KW-0540">Nuclease</keyword>
<dbReference type="InterPro" id="IPR022907">
    <property type="entry name" value="VapC_family"/>
</dbReference>